<keyword evidence="2 4" id="KW-0863">Zinc-finger</keyword>
<dbReference type="HOGENOM" id="CLU_032504_2_0_1"/>
<evidence type="ECO:0000259" key="5">
    <source>
        <dbReference type="PROSITE" id="PS50865"/>
    </source>
</evidence>
<evidence type="ECO:0000313" key="6">
    <source>
        <dbReference type="EMBL" id="KEP48702.1"/>
    </source>
</evidence>
<dbReference type="EMBL" id="AZST01000468">
    <property type="protein sequence ID" value="KEP48702.1"/>
    <property type="molecule type" value="Genomic_DNA"/>
</dbReference>
<comment type="caution">
    <text evidence="6">The sequence shown here is derived from an EMBL/GenBank/DDBJ whole genome shotgun (WGS) entry which is preliminary data.</text>
</comment>
<organism evidence="6 7">
    <name type="scientific">Rhizoctonia solani 123E</name>
    <dbReference type="NCBI Taxonomy" id="1423351"/>
    <lineage>
        <taxon>Eukaryota</taxon>
        <taxon>Fungi</taxon>
        <taxon>Dikarya</taxon>
        <taxon>Basidiomycota</taxon>
        <taxon>Agaricomycotina</taxon>
        <taxon>Agaricomycetes</taxon>
        <taxon>Cantharellales</taxon>
        <taxon>Ceratobasidiaceae</taxon>
        <taxon>Rhizoctonia</taxon>
    </lineage>
</organism>
<name>A0A074SFC1_9AGAM</name>
<accession>A0A074SFC1</accession>
<dbReference type="Proteomes" id="UP000027456">
    <property type="component" value="Unassembled WGS sequence"/>
</dbReference>
<dbReference type="InterPro" id="IPR002893">
    <property type="entry name" value="Znf_MYND"/>
</dbReference>
<sequence length="594" mass="66942">MDGSLPLWGSPLNEYIDNYQFGDIGQRKKVSGEPGSNLTREAAAALSALAWVGDSGGPNDSKALSSPVTLANLRAILKLVQYPRAYRSLARPAVIGGCIKLMSGIKLDGRFSPFSYEYGYLCFRVLTVVLGICILDRSARLDDSIQAIEKNIRAPGVVDLLYHSVSITLCLELSEELVMRGKEDRFDWVFGWIKADARPNLPPLVMIPDIELLSAILWDDRKAFFKALKSTYHPGISAVIFVLWRVSRRERNPTKANSQSIILNEIHFRYDLIVTYDQQDAMNHLNTYIGTSIETWRNNTQQVDSEDCREVISAYIDRFNPSNPFLYKPIGVLDGPIQLYSLGRFVTTGTEDLLPTVLKATVKRIWDEMKAPSELHKPDIYVDAIRDTFANYAIILQNRVFARMADNLRQELVDNIINYDLIDLAARAMLMLELPSEPPAPDRAGSIDFLPRVKHFYGQLGASIPKSYIYLISEHCLSEWLKFRNYLPWYPEVRRLIPKDREHIKKCLGIWNDIGRALGYQVDEASQFKCGYARCHDPLGMGSVQFTCPVCRGGAYCSARCQALDWTYGGLPHANSCVGAKALVKFQPSVYSPT</sequence>
<proteinExistence type="predicted"/>
<gene>
    <name evidence="6" type="ORF">V565_117680</name>
</gene>
<dbReference type="PROSITE" id="PS50865">
    <property type="entry name" value="ZF_MYND_2"/>
    <property type="match status" value="1"/>
</dbReference>
<evidence type="ECO:0000256" key="1">
    <source>
        <dbReference type="ARBA" id="ARBA00022723"/>
    </source>
</evidence>
<dbReference type="GO" id="GO:0008270">
    <property type="term" value="F:zinc ion binding"/>
    <property type="evidence" value="ECO:0007669"/>
    <property type="project" value="UniProtKB-KW"/>
</dbReference>
<keyword evidence="7" id="KW-1185">Reference proteome</keyword>
<keyword evidence="1" id="KW-0479">Metal-binding</keyword>
<evidence type="ECO:0000256" key="3">
    <source>
        <dbReference type="ARBA" id="ARBA00022833"/>
    </source>
</evidence>
<evidence type="ECO:0000256" key="2">
    <source>
        <dbReference type="ARBA" id="ARBA00022771"/>
    </source>
</evidence>
<protein>
    <submittedName>
        <fullName evidence="6">Zf-MYND domain protein</fullName>
    </submittedName>
</protein>
<dbReference type="SUPFAM" id="SSF144232">
    <property type="entry name" value="HIT/MYND zinc finger-like"/>
    <property type="match status" value="1"/>
</dbReference>
<reference evidence="6 7" key="1">
    <citation type="submission" date="2013-12" db="EMBL/GenBank/DDBJ databases">
        <authorList>
            <person name="Cubeta M."/>
            <person name="Pakala S."/>
            <person name="Fedorova N."/>
            <person name="Thomas E."/>
            <person name="Dean R."/>
            <person name="Jabaji S."/>
            <person name="Neate S."/>
            <person name="Toda T."/>
            <person name="Tavantzis S."/>
            <person name="Vilgalys R."/>
            <person name="Bharathan N."/>
            <person name="Pakala S."/>
            <person name="Losada L.S."/>
            <person name="Zafar N."/>
            <person name="Nierman W."/>
        </authorList>
    </citation>
    <scope>NUCLEOTIDE SEQUENCE [LARGE SCALE GENOMIC DNA]</scope>
    <source>
        <strain evidence="6 7">123E</strain>
    </source>
</reference>
<keyword evidence="3" id="KW-0862">Zinc</keyword>
<evidence type="ECO:0000313" key="7">
    <source>
        <dbReference type="Proteomes" id="UP000027456"/>
    </source>
</evidence>
<feature type="domain" description="MYND-type" evidence="5">
    <location>
        <begin position="527"/>
        <end position="577"/>
    </location>
</feature>
<dbReference type="OrthoDB" id="3139007at2759"/>
<evidence type="ECO:0000256" key="4">
    <source>
        <dbReference type="PROSITE-ProRule" id="PRU00134"/>
    </source>
</evidence>
<dbReference type="AlphaFoldDB" id="A0A074SFC1"/>